<evidence type="ECO:0000313" key="2">
    <source>
        <dbReference type="Proteomes" id="UP001139981"/>
    </source>
</evidence>
<dbReference type="EMBL" id="JANBVB010002575">
    <property type="protein sequence ID" value="KAJ2884046.1"/>
    <property type="molecule type" value="Genomic_DNA"/>
</dbReference>
<keyword evidence="1" id="KW-0808">Transferase</keyword>
<reference evidence="1" key="1">
    <citation type="submission" date="2022-07" db="EMBL/GenBank/DDBJ databases">
        <title>Phylogenomic reconstructions and comparative analyses of Kickxellomycotina fungi.</title>
        <authorList>
            <person name="Reynolds N.K."/>
            <person name="Stajich J.E."/>
            <person name="Barry K."/>
            <person name="Grigoriev I.V."/>
            <person name="Crous P."/>
            <person name="Smith M.E."/>
        </authorList>
    </citation>
    <scope>NUCLEOTIDE SEQUENCE</scope>
    <source>
        <strain evidence="1">CBS 190363</strain>
    </source>
</reference>
<keyword evidence="2" id="KW-1185">Reference proteome</keyword>
<dbReference type="Proteomes" id="UP001139981">
    <property type="component" value="Unassembled WGS sequence"/>
</dbReference>
<sequence length="127" mass="14099">MAVPPQPEYMQSRICLVADDNPVCLKIMEIVLRRMHMECVIVRNGAEAIRCAMGRTVFRAIFMDTGMPIVDGDEATRMIKSTYNANKDTPVIAMAAYDGEATGSLYDDAIVKPVTFHRVKQSLSRAS</sequence>
<organism evidence="1 2">
    <name type="scientific">Coemansia aciculifera</name>
    <dbReference type="NCBI Taxonomy" id="417176"/>
    <lineage>
        <taxon>Eukaryota</taxon>
        <taxon>Fungi</taxon>
        <taxon>Fungi incertae sedis</taxon>
        <taxon>Zoopagomycota</taxon>
        <taxon>Kickxellomycotina</taxon>
        <taxon>Kickxellomycetes</taxon>
        <taxon>Kickxellales</taxon>
        <taxon>Kickxellaceae</taxon>
        <taxon>Coemansia</taxon>
    </lineage>
</organism>
<proteinExistence type="predicted"/>
<accession>A0ACC1LWH8</accession>
<evidence type="ECO:0000313" key="1">
    <source>
        <dbReference type="EMBL" id="KAJ2884046.1"/>
    </source>
</evidence>
<comment type="caution">
    <text evidence="1">The sequence shown here is derived from an EMBL/GenBank/DDBJ whole genome shotgun (WGS) entry which is preliminary data.</text>
</comment>
<dbReference type="EC" id="2.7.11.1" evidence="1"/>
<gene>
    <name evidence="1" type="primary">RIM15_2</name>
    <name evidence="1" type="ORF">IWW38_005471</name>
</gene>
<protein>
    <submittedName>
        <fullName evidence="1">Rim15, signal transduction response regulator</fullName>
        <ecNumber evidence="1">2.7.11.1</ecNumber>
    </submittedName>
</protein>
<name>A0ACC1LWH8_9FUNG</name>